<sequence length="348" mass="37299">MKIRKRGIEVGRLQVGNKNCITDVEGVRVGHVTLDSPLGEGEYACTGVTAILPHGDNLFQQKVVGASYVLNGFGKTTGLVQVDELGLIESPIMLTNTFAIPAVTQGTLEYMLDSNPEIGESTGTINLVVGECNDSRLNSIRKLPIQPAHARECIEKASNETSEEGAVGAGKGMICFGYKGGIGSSSRLVREEESGTTYTIGCLVLSNFGRKEDFQCSQYNVEGKMDVPTFPKPADGSIIIVLATDAPLSNRQLKRVAKRCGIGLGRTGSHFSNGSGDIVIAFSTAHKIPHVSEGSIETRIQLRDDHPIMNELFLGAAEVTEESILNSLSQAVTTKGRMENIAHAYPFE</sequence>
<dbReference type="RefSeq" id="WP_142642113.1">
    <property type="nucleotide sequence ID" value="NZ_VDGI01000006.1"/>
</dbReference>
<name>A0A544TSJ7_9BACI</name>
<keyword evidence="3" id="KW-1185">Reference proteome</keyword>
<accession>A0A544TSJ7</accession>
<dbReference type="OrthoDB" id="9770388at2"/>
<dbReference type="EMBL" id="VDGI01000006">
    <property type="protein sequence ID" value="TQR20417.1"/>
    <property type="molecule type" value="Genomic_DNA"/>
</dbReference>
<dbReference type="CDD" id="cd02253">
    <property type="entry name" value="DmpA"/>
    <property type="match status" value="1"/>
</dbReference>
<dbReference type="InterPro" id="IPR005321">
    <property type="entry name" value="Peptidase_S58_DmpA"/>
</dbReference>
<dbReference type="Pfam" id="PF03576">
    <property type="entry name" value="Peptidase_S58"/>
    <property type="match status" value="1"/>
</dbReference>
<evidence type="ECO:0000256" key="1">
    <source>
        <dbReference type="ARBA" id="ARBA00007068"/>
    </source>
</evidence>
<dbReference type="Proteomes" id="UP000316626">
    <property type="component" value="Unassembled WGS sequence"/>
</dbReference>
<dbReference type="AlphaFoldDB" id="A0A544TSJ7"/>
<proteinExistence type="inferred from homology"/>
<dbReference type="InterPro" id="IPR016117">
    <property type="entry name" value="ArgJ-like_dom_sf"/>
</dbReference>
<protein>
    <submittedName>
        <fullName evidence="2">P1 family peptidase</fullName>
    </submittedName>
</protein>
<reference evidence="2 3" key="1">
    <citation type="submission" date="2019-06" db="EMBL/GenBank/DDBJ databases">
        <title>Psychrobacillus vulpis sp. nov., a new species isolated from feces of a red fox that inhabits in The Tablas de Daimiel Natural Park, Albacete, Spain.</title>
        <authorList>
            <person name="Rodriguez M."/>
            <person name="Reina J.C."/>
            <person name="Bejar V."/>
            <person name="Llamas I."/>
        </authorList>
    </citation>
    <scope>NUCLEOTIDE SEQUENCE [LARGE SCALE GENOMIC DNA]</scope>
    <source>
        <strain evidence="2 3">Z8</strain>
    </source>
</reference>
<dbReference type="Gene3D" id="3.60.70.12">
    <property type="entry name" value="L-amino peptidase D-ALA esterase/amidase"/>
    <property type="match status" value="1"/>
</dbReference>
<dbReference type="GO" id="GO:0004177">
    <property type="term" value="F:aminopeptidase activity"/>
    <property type="evidence" value="ECO:0007669"/>
    <property type="project" value="TreeGrafter"/>
</dbReference>
<comment type="similarity">
    <text evidence="1">Belongs to the peptidase S58 family.</text>
</comment>
<dbReference type="PANTHER" id="PTHR36512">
    <property type="entry name" value="D-AMINOPEPTIDASE"/>
    <property type="match status" value="1"/>
</dbReference>
<comment type="caution">
    <text evidence="2">The sequence shown here is derived from an EMBL/GenBank/DDBJ whole genome shotgun (WGS) entry which is preliminary data.</text>
</comment>
<evidence type="ECO:0000313" key="3">
    <source>
        <dbReference type="Proteomes" id="UP000316626"/>
    </source>
</evidence>
<gene>
    <name evidence="2" type="ORF">FG384_08000</name>
</gene>
<evidence type="ECO:0000313" key="2">
    <source>
        <dbReference type="EMBL" id="TQR20417.1"/>
    </source>
</evidence>
<dbReference type="SUPFAM" id="SSF56266">
    <property type="entry name" value="DmpA/ArgJ-like"/>
    <property type="match status" value="1"/>
</dbReference>
<dbReference type="PANTHER" id="PTHR36512:SF3">
    <property type="entry name" value="BLR5678 PROTEIN"/>
    <property type="match status" value="1"/>
</dbReference>
<organism evidence="2 3">
    <name type="scientific">Psychrobacillus vulpis</name>
    <dbReference type="NCBI Taxonomy" id="2325572"/>
    <lineage>
        <taxon>Bacteria</taxon>
        <taxon>Bacillati</taxon>
        <taxon>Bacillota</taxon>
        <taxon>Bacilli</taxon>
        <taxon>Bacillales</taxon>
        <taxon>Bacillaceae</taxon>
        <taxon>Psychrobacillus</taxon>
    </lineage>
</organism>